<dbReference type="GO" id="GO:0003777">
    <property type="term" value="F:microtubule motor activity"/>
    <property type="evidence" value="ECO:0007669"/>
    <property type="project" value="InterPro"/>
</dbReference>
<dbReference type="AlphaFoldDB" id="A0A7S2TR96"/>
<evidence type="ECO:0000256" key="5">
    <source>
        <dbReference type="ARBA" id="ARBA00023054"/>
    </source>
</evidence>
<name>A0A7S2TR96_9EUKA</name>
<evidence type="ECO:0000313" key="8">
    <source>
        <dbReference type="EMBL" id="CAD9766603.1"/>
    </source>
</evidence>
<comment type="subcellular location">
    <subcellularLocation>
        <location evidence="1">Cytoplasm</location>
    </subcellularLocation>
</comment>
<keyword evidence="3" id="KW-0547">Nucleotide-binding</keyword>
<reference evidence="8" key="1">
    <citation type="submission" date="2021-01" db="EMBL/GenBank/DDBJ databases">
        <authorList>
            <person name="Corre E."/>
            <person name="Pelletier E."/>
            <person name="Niang G."/>
            <person name="Scheremetjew M."/>
            <person name="Finn R."/>
            <person name="Kale V."/>
            <person name="Holt S."/>
            <person name="Cochrane G."/>
            <person name="Meng A."/>
            <person name="Brown T."/>
            <person name="Cohen L."/>
        </authorList>
    </citation>
    <scope>NUCLEOTIDE SEQUENCE</scope>
    <source>
        <strain evidence="8">CCMP622</strain>
    </source>
</reference>
<protein>
    <recommendedName>
        <fullName evidence="7">Kinesin motor domain-containing protein</fullName>
    </recommendedName>
</protein>
<dbReference type="GO" id="GO:0005737">
    <property type="term" value="C:cytoplasm"/>
    <property type="evidence" value="ECO:0007669"/>
    <property type="project" value="UniProtKB-SubCell"/>
</dbReference>
<dbReference type="InterPro" id="IPR036961">
    <property type="entry name" value="Kinesin_motor_dom_sf"/>
</dbReference>
<dbReference type="GO" id="GO:0005524">
    <property type="term" value="F:ATP binding"/>
    <property type="evidence" value="ECO:0007669"/>
    <property type="project" value="UniProtKB-KW"/>
</dbReference>
<evidence type="ECO:0000256" key="1">
    <source>
        <dbReference type="ARBA" id="ARBA00004496"/>
    </source>
</evidence>
<dbReference type="Pfam" id="PF00225">
    <property type="entry name" value="Kinesin"/>
    <property type="match status" value="1"/>
</dbReference>
<dbReference type="SMART" id="SM00129">
    <property type="entry name" value="KISc"/>
    <property type="match status" value="1"/>
</dbReference>
<dbReference type="GO" id="GO:0007052">
    <property type="term" value="P:mitotic spindle organization"/>
    <property type="evidence" value="ECO:0007669"/>
    <property type="project" value="TreeGrafter"/>
</dbReference>
<dbReference type="InterPro" id="IPR027640">
    <property type="entry name" value="Kinesin-like_fam"/>
</dbReference>
<sequence length="210" mass="23478">MNERSSRAHSLLIIRLKQWDEESGMALESRFILADLGGAEQVKDSKVTGEQLKEAVFINLGLLALKKCINALQNRQAFIPYGDSMLTKLLSGALGGNSKTGAIICASKEPVNSLMTMQTLRFGEKCRQIENKSVQARGIALGVLEAINKEIKEMEALIKTKERWENRLVEVVDIEGVEVRNQTYLTGAEEERKRLEVLLNKRAAFFGQIQ</sequence>
<proteinExistence type="inferred from homology"/>
<dbReference type="InterPro" id="IPR001752">
    <property type="entry name" value="Kinesin_motor_dom"/>
</dbReference>
<organism evidence="8">
    <name type="scientific">Lotharella oceanica</name>
    <dbReference type="NCBI Taxonomy" id="641309"/>
    <lineage>
        <taxon>Eukaryota</taxon>
        <taxon>Sar</taxon>
        <taxon>Rhizaria</taxon>
        <taxon>Cercozoa</taxon>
        <taxon>Chlorarachniophyceae</taxon>
        <taxon>Lotharella</taxon>
    </lineage>
</organism>
<accession>A0A7S2TR96</accession>
<dbReference type="PROSITE" id="PS50067">
    <property type="entry name" value="KINESIN_MOTOR_2"/>
    <property type="match status" value="1"/>
</dbReference>
<feature type="domain" description="Kinesin motor" evidence="7">
    <location>
        <begin position="1"/>
        <end position="129"/>
    </location>
</feature>
<keyword evidence="4" id="KW-0067">ATP-binding</keyword>
<dbReference type="PANTHER" id="PTHR47969">
    <property type="entry name" value="CHROMOSOME-ASSOCIATED KINESIN KIF4A-RELATED"/>
    <property type="match status" value="1"/>
</dbReference>
<dbReference type="Gene3D" id="3.40.850.10">
    <property type="entry name" value="Kinesin motor domain"/>
    <property type="match status" value="1"/>
</dbReference>
<evidence type="ECO:0000256" key="3">
    <source>
        <dbReference type="ARBA" id="ARBA00022741"/>
    </source>
</evidence>
<dbReference type="SUPFAM" id="SSF52540">
    <property type="entry name" value="P-loop containing nucleoside triphosphate hydrolases"/>
    <property type="match status" value="1"/>
</dbReference>
<dbReference type="GO" id="GO:0007018">
    <property type="term" value="P:microtubule-based movement"/>
    <property type="evidence" value="ECO:0007669"/>
    <property type="project" value="InterPro"/>
</dbReference>
<dbReference type="EMBL" id="HBHP01018118">
    <property type="protein sequence ID" value="CAD9766603.1"/>
    <property type="molecule type" value="Transcribed_RNA"/>
</dbReference>
<evidence type="ECO:0000256" key="4">
    <source>
        <dbReference type="ARBA" id="ARBA00022840"/>
    </source>
</evidence>
<dbReference type="GO" id="GO:0051231">
    <property type="term" value="P:spindle elongation"/>
    <property type="evidence" value="ECO:0007669"/>
    <property type="project" value="TreeGrafter"/>
</dbReference>
<dbReference type="PRINTS" id="PR00380">
    <property type="entry name" value="KINESINHEAVY"/>
</dbReference>
<gene>
    <name evidence="8" type="ORF">LSP00402_LOCUS11249</name>
</gene>
<dbReference type="PANTHER" id="PTHR47969:SF15">
    <property type="entry name" value="CHROMOSOME-ASSOCIATED KINESIN KIF4A-RELATED"/>
    <property type="match status" value="1"/>
</dbReference>
<evidence type="ECO:0000259" key="7">
    <source>
        <dbReference type="PROSITE" id="PS50067"/>
    </source>
</evidence>
<comment type="caution">
    <text evidence="6">Lacks conserved residue(s) required for the propagation of feature annotation.</text>
</comment>
<dbReference type="InterPro" id="IPR027417">
    <property type="entry name" value="P-loop_NTPase"/>
</dbReference>
<dbReference type="GO" id="GO:0008017">
    <property type="term" value="F:microtubule binding"/>
    <property type="evidence" value="ECO:0007669"/>
    <property type="project" value="InterPro"/>
</dbReference>
<keyword evidence="5" id="KW-0175">Coiled coil</keyword>
<evidence type="ECO:0000256" key="6">
    <source>
        <dbReference type="PROSITE-ProRule" id="PRU00283"/>
    </source>
</evidence>
<dbReference type="GO" id="GO:0005875">
    <property type="term" value="C:microtubule associated complex"/>
    <property type="evidence" value="ECO:0007669"/>
    <property type="project" value="TreeGrafter"/>
</dbReference>
<comment type="similarity">
    <text evidence="6">Belongs to the TRAFAC class myosin-kinesin ATPase superfamily. Kinesin family.</text>
</comment>
<evidence type="ECO:0000256" key="2">
    <source>
        <dbReference type="ARBA" id="ARBA00022490"/>
    </source>
</evidence>
<keyword evidence="2" id="KW-0963">Cytoplasm</keyword>